<dbReference type="Pfam" id="PF00440">
    <property type="entry name" value="TetR_N"/>
    <property type="match status" value="1"/>
</dbReference>
<evidence type="ECO:0000313" key="6">
    <source>
        <dbReference type="Proteomes" id="UP001082899"/>
    </source>
</evidence>
<dbReference type="PRINTS" id="PR00455">
    <property type="entry name" value="HTHTETR"/>
</dbReference>
<evidence type="ECO:0000259" key="4">
    <source>
        <dbReference type="PROSITE" id="PS50977"/>
    </source>
</evidence>
<dbReference type="InterPro" id="IPR009057">
    <property type="entry name" value="Homeodomain-like_sf"/>
</dbReference>
<dbReference type="InterPro" id="IPR050109">
    <property type="entry name" value="HTH-type_TetR-like_transc_reg"/>
</dbReference>
<name>A0ABT3ZIB3_9BURK</name>
<keyword evidence="1 2" id="KW-0238">DNA-binding</keyword>
<organism evidence="5 6">
    <name type="scientific">Robbsia betulipollinis</name>
    <dbReference type="NCBI Taxonomy" id="2981849"/>
    <lineage>
        <taxon>Bacteria</taxon>
        <taxon>Pseudomonadati</taxon>
        <taxon>Pseudomonadota</taxon>
        <taxon>Betaproteobacteria</taxon>
        <taxon>Burkholderiales</taxon>
        <taxon>Burkholderiaceae</taxon>
        <taxon>Robbsia</taxon>
    </lineage>
</organism>
<evidence type="ECO:0000256" key="3">
    <source>
        <dbReference type="SAM" id="MobiDB-lite"/>
    </source>
</evidence>
<dbReference type="SUPFAM" id="SSF48498">
    <property type="entry name" value="Tetracyclin repressor-like, C-terminal domain"/>
    <property type="match status" value="1"/>
</dbReference>
<dbReference type="InterPro" id="IPR001647">
    <property type="entry name" value="HTH_TetR"/>
</dbReference>
<evidence type="ECO:0000256" key="2">
    <source>
        <dbReference type="PROSITE-ProRule" id="PRU00335"/>
    </source>
</evidence>
<protein>
    <submittedName>
        <fullName evidence="5">TetR/AcrR family transcriptional regulator</fullName>
    </submittedName>
</protein>
<dbReference type="PANTHER" id="PTHR30328">
    <property type="entry name" value="TRANSCRIPTIONAL REPRESSOR"/>
    <property type="match status" value="1"/>
</dbReference>
<dbReference type="PANTHER" id="PTHR30328:SF54">
    <property type="entry name" value="HTH-TYPE TRANSCRIPTIONAL REPRESSOR SCO4008"/>
    <property type="match status" value="1"/>
</dbReference>
<feature type="domain" description="HTH tetR-type" evidence="4">
    <location>
        <begin position="36"/>
        <end position="96"/>
    </location>
</feature>
<accession>A0ABT3ZIB3</accession>
<feature type="compositionally biased region" description="Basic and acidic residues" evidence="3">
    <location>
        <begin position="1"/>
        <end position="17"/>
    </location>
</feature>
<feature type="region of interest" description="Disordered" evidence="3">
    <location>
        <begin position="1"/>
        <end position="39"/>
    </location>
</feature>
<dbReference type="EMBL" id="JAPMXC010000001">
    <property type="protein sequence ID" value="MCY0386055.1"/>
    <property type="molecule type" value="Genomic_DNA"/>
</dbReference>
<dbReference type="Gene3D" id="1.10.357.10">
    <property type="entry name" value="Tetracycline Repressor, domain 2"/>
    <property type="match status" value="1"/>
</dbReference>
<reference evidence="5" key="1">
    <citation type="submission" date="2022-11" db="EMBL/GenBank/DDBJ databases">
        <title>Robbsia betulipollinis sp. nov., isolated from pollen of birch (Betula pendula).</title>
        <authorList>
            <person name="Shi H."/>
            <person name="Ambika Manirajan B."/>
            <person name="Ratering S."/>
            <person name="Geissler-Plaum R."/>
            <person name="Schnell S."/>
        </authorList>
    </citation>
    <scope>NUCLEOTIDE SEQUENCE</scope>
    <source>
        <strain evidence="5">Bb-Pol-6</strain>
    </source>
</reference>
<evidence type="ECO:0000313" key="5">
    <source>
        <dbReference type="EMBL" id="MCY0386055.1"/>
    </source>
</evidence>
<dbReference type="PROSITE" id="PS50977">
    <property type="entry name" value="HTH_TETR_2"/>
    <property type="match status" value="1"/>
</dbReference>
<dbReference type="Pfam" id="PF17938">
    <property type="entry name" value="TetR_C_29"/>
    <property type="match status" value="1"/>
</dbReference>
<feature type="DNA-binding region" description="H-T-H motif" evidence="2">
    <location>
        <begin position="59"/>
        <end position="78"/>
    </location>
</feature>
<dbReference type="SUPFAM" id="SSF46689">
    <property type="entry name" value="Homeodomain-like"/>
    <property type="match status" value="1"/>
</dbReference>
<dbReference type="Proteomes" id="UP001082899">
    <property type="component" value="Unassembled WGS sequence"/>
</dbReference>
<dbReference type="RefSeq" id="WP_267845280.1">
    <property type="nucleotide sequence ID" value="NZ_JAPMXC010000001.1"/>
</dbReference>
<sequence>MRSGAEKARTSPADDGRPIGQPTGSRATPARRHDPEQTRRDILDVATQEFARLGLAGARVDAIAARTLTTKRMIYYYFESKEKLYEAVLEKVYGGIRDVERQMGLTEQEPVPAMRALVETTFDYHDRHPDFIRLVTMENLHAGQHLKRSPTFRGKNVAIIRMIDAILQRGSAAGVFREGLDAIDLHMLISSFCFHRIANRHTFGTVAGRDPLSPRHRMHQRAMLVETVMRYVCVDAAGRTDR</sequence>
<comment type="caution">
    <text evidence="5">The sequence shown here is derived from an EMBL/GenBank/DDBJ whole genome shotgun (WGS) entry which is preliminary data.</text>
</comment>
<gene>
    <name evidence="5" type="ORF">OVY01_02105</name>
</gene>
<keyword evidence="6" id="KW-1185">Reference proteome</keyword>
<evidence type="ECO:0000256" key="1">
    <source>
        <dbReference type="ARBA" id="ARBA00023125"/>
    </source>
</evidence>
<dbReference type="InterPro" id="IPR041474">
    <property type="entry name" value="NicS_C"/>
</dbReference>
<proteinExistence type="predicted"/>
<dbReference type="InterPro" id="IPR036271">
    <property type="entry name" value="Tet_transcr_reg_TetR-rel_C_sf"/>
</dbReference>